<evidence type="ECO:0000313" key="11">
    <source>
        <dbReference type="Proteomes" id="UP001642487"/>
    </source>
</evidence>
<keyword evidence="11" id="KW-1185">Reference proteome</keyword>
<comment type="cofactor">
    <cofactor evidence="1">
        <name>Zn(2+)</name>
        <dbReference type="ChEBI" id="CHEBI:29105"/>
    </cofactor>
</comment>
<reference evidence="10 11" key="1">
    <citation type="submission" date="2024-03" db="EMBL/GenBank/DDBJ databases">
        <authorList>
            <person name="Gkanogiannis A."/>
            <person name="Becerra Lopez-Lavalle L."/>
        </authorList>
    </citation>
    <scope>NUCLEOTIDE SEQUENCE [LARGE SCALE GENOMIC DNA]</scope>
</reference>
<dbReference type="InterPro" id="IPR006026">
    <property type="entry name" value="Peptidase_Metallo"/>
</dbReference>
<sequence>MALKFSRQLFLLFASPDHGTCPSHRHILQSSRKSHRKLMSQPRCGVPDILHNNNITHSAIQINSTNVHSHSTFFPGNPKWPISKYHLTYTFLDSFPNNFIAPVTNAMEQWGMFSKFTFSAAARSQTADITFNFVRGNHGDGYPFEGKGGALAHAFGPPDGRVHFEADESWVDGSVSGSFNVGMVVLHELGHVLGLGHSTTPDAIFWPYMNAGDQTRGLQFDDI</sequence>
<evidence type="ECO:0000313" key="10">
    <source>
        <dbReference type="EMBL" id="CAK9308928.1"/>
    </source>
</evidence>
<feature type="domain" description="Peptidase metallopeptidase" evidence="9">
    <location>
        <begin position="76"/>
        <end position="223"/>
    </location>
</feature>
<organism evidence="10 11">
    <name type="scientific">Citrullus colocynthis</name>
    <name type="common">colocynth</name>
    <dbReference type="NCBI Taxonomy" id="252529"/>
    <lineage>
        <taxon>Eukaryota</taxon>
        <taxon>Viridiplantae</taxon>
        <taxon>Streptophyta</taxon>
        <taxon>Embryophyta</taxon>
        <taxon>Tracheophyta</taxon>
        <taxon>Spermatophyta</taxon>
        <taxon>Magnoliopsida</taxon>
        <taxon>eudicotyledons</taxon>
        <taxon>Gunneridae</taxon>
        <taxon>Pentapetalae</taxon>
        <taxon>rosids</taxon>
        <taxon>fabids</taxon>
        <taxon>Cucurbitales</taxon>
        <taxon>Cucurbitaceae</taxon>
        <taxon>Benincaseae</taxon>
        <taxon>Citrullus</taxon>
    </lineage>
</organism>
<dbReference type="InterPro" id="IPR001818">
    <property type="entry name" value="Pept_M10_metallopeptidase"/>
</dbReference>
<proteinExistence type="predicted"/>
<keyword evidence="4" id="KW-0732">Signal</keyword>
<evidence type="ECO:0000256" key="5">
    <source>
        <dbReference type="ARBA" id="ARBA00022801"/>
    </source>
</evidence>
<dbReference type="Proteomes" id="UP001642487">
    <property type="component" value="Chromosome 1"/>
</dbReference>
<evidence type="ECO:0000256" key="7">
    <source>
        <dbReference type="ARBA" id="ARBA00023049"/>
    </source>
</evidence>
<name>A0ABP0XL88_9ROSI</name>
<dbReference type="PANTHER" id="PTHR10201">
    <property type="entry name" value="MATRIX METALLOPROTEINASE"/>
    <property type="match status" value="1"/>
</dbReference>
<evidence type="ECO:0000259" key="9">
    <source>
        <dbReference type="SMART" id="SM00235"/>
    </source>
</evidence>
<evidence type="ECO:0000256" key="2">
    <source>
        <dbReference type="ARBA" id="ARBA00022670"/>
    </source>
</evidence>
<evidence type="ECO:0000256" key="6">
    <source>
        <dbReference type="ARBA" id="ARBA00022833"/>
    </source>
</evidence>
<dbReference type="SMART" id="SM00235">
    <property type="entry name" value="ZnMc"/>
    <property type="match status" value="1"/>
</dbReference>
<dbReference type="InterPro" id="IPR024079">
    <property type="entry name" value="MetalloPept_cat_dom_sf"/>
</dbReference>
<dbReference type="Gene3D" id="3.40.390.10">
    <property type="entry name" value="Collagenase (Catalytic Domain)"/>
    <property type="match status" value="1"/>
</dbReference>
<keyword evidence="7" id="KW-0482">Metalloprotease</keyword>
<dbReference type="SUPFAM" id="SSF55486">
    <property type="entry name" value="Metalloproteases ('zincins'), catalytic domain"/>
    <property type="match status" value="1"/>
</dbReference>
<gene>
    <name evidence="10" type="ORF">CITCOLO1_LOCUS448</name>
</gene>
<evidence type="ECO:0000256" key="3">
    <source>
        <dbReference type="ARBA" id="ARBA00022723"/>
    </source>
</evidence>
<keyword evidence="3" id="KW-0479">Metal-binding</keyword>
<dbReference type="PRINTS" id="PR00138">
    <property type="entry name" value="MATRIXIN"/>
</dbReference>
<keyword evidence="6" id="KW-0862">Zinc</keyword>
<dbReference type="EMBL" id="OZ021735">
    <property type="protein sequence ID" value="CAK9308928.1"/>
    <property type="molecule type" value="Genomic_DNA"/>
</dbReference>
<dbReference type="PROSITE" id="PS00546">
    <property type="entry name" value="CYSTEINE_SWITCH"/>
    <property type="match status" value="1"/>
</dbReference>
<accession>A0ABP0XL88</accession>
<keyword evidence="8" id="KW-0865">Zymogen</keyword>
<dbReference type="InterPro" id="IPR021158">
    <property type="entry name" value="Pept_M10A_Zn_BS"/>
</dbReference>
<keyword evidence="5" id="KW-0378">Hydrolase</keyword>
<dbReference type="PANTHER" id="PTHR10201:SF213">
    <property type="entry name" value="METALLOENDOPROTEINASE 2-MMP-LIKE"/>
    <property type="match status" value="1"/>
</dbReference>
<keyword evidence="2" id="KW-0645">Protease</keyword>
<evidence type="ECO:0000256" key="1">
    <source>
        <dbReference type="ARBA" id="ARBA00001947"/>
    </source>
</evidence>
<protein>
    <recommendedName>
        <fullName evidence="9">Peptidase metallopeptidase domain-containing protein</fullName>
    </recommendedName>
</protein>
<dbReference type="InterPro" id="IPR021190">
    <property type="entry name" value="Pept_M10A"/>
</dbReference>
<dbReference type="Pfam" id="PF00413">
    <property type="entry name" value="Peptidase_M10"/>
    <property type="match status" value="1"/>
</dbReference>
<evidence type="ECO:0000256" key="8">
    <source>
        <dbReference type="ARBA" id="ARBA00023145"/>
    </source>
</evidence>
<evidence type="ECO:0000256" key="4">
    <source>
        <dbReference type="ARBA" id="ARBA00022729"/>
    </source>
</evidence>